<dbReference type="GeneID" id="25790266"/>
<protein>
    <submittedName>
        <fullName evidence="1">Uncharacterized protein</fullName>
    </submittedName>
</protein>
<name>G9N1J0_HYPVG</name>
<organism evidence="1 2">
    <name type="scientific">Hypocrea virens (strain Gv29-8 / FGSC 10586)</name>
    <name type="common">Gliocladium virens</name>
    <name type="synonym">Trichoderma virens</name>
    <dbReference type="NCBI Taxonomy" id="413071"/>
    <lineage>
        <taxon>Eukaryota</taxon>
        <taxon>Fungi</taxon>
        <taxon>Dikarya</taxon>
        <taxon>Ascomycota</taxon>
        <taxon>Pezizomycotina</taxon>
        <taxon>Sordariomycetes</taxon>
        <taxon>Hypocreomycetidae</taxon>
        <taxon>Hypocreales</taxon>
        <taxon>Hypocreaceae</taxon>
        <taxon>Trichoderma</taxon>
    </lineage>
</organism>
<dbReference type="InParanoid" id="G9N1J0"/>
<dbReference type="VEuPathDB" id="FungiDB:TRIVIDRAFT_203723"/>
<sequence>MLHLQIEAWSFTDPPETTVACETMIKPALEGLEVRRNAEKHQGARSTLWPPNNMGFIHASLAEGLEIRGVLSGRQWELYPHMAGHSQNIPSQKYSNHYIYETDMADDTAAQAAKISWMEERGQFVVLAVQCRITRRQNMRPNHHRNGSRAQWISGAIDLERA</sequence>
<gene>
    <name evidence="1" type="ORF">TRIVIDRAFT_203723</name>
</gene>
<dbReference type="RefSeq" id="XP_013953816.1">
    <property type="nucleotide sequence ID" value="XM_014098341.1"/>
</dbReference>
<accession>G9N1J0</accession>
<evidence type="ECO:0000313" key="1">
    <source>
        <dbReference type="EMBL" id="EHK19620.1"/>
    </source>
</evidence>
<reference evidence="1 2" key="1">
    <citation type="journal article" date="2011" name="Genome Biol.">
        <title>Comparative genome sequence analysis underscores mycoparasitism as the ancestral life style of Trichoderma.</title>
        <authorList>
            <person name="Kubicek C.P."/>
            <person name="Herrera-Estrella A."/>
            <person name="Seidl-Seiboth V."/>
            <person name="Martinez D.A."/>
            <person name="Druzhinina I.S."/>
            <person name="Thon M."/>
            <person name="Zeilinger S."/>
            <person name="Casas-Flores S."/>
            <person name="Horwitz B.A."/>
            <person name="Mukherjee P.K."/>
            <person name="Mukherjee M."/>
            <person name="Kredics L."/>
            <person name="Alcaraz L.D."/>
            <person name="Aerts A."/>
            <person name="Antal Z."/>
            <person name="Atanasova L."/>
            <person name="Cervantes-Badillo M.G."/>
            <person name="Challacombe J."/>
            <person name="Chertkov O."/>
            <person name="McCluskey K."/>
            <person name="Coulpier F."/>
            <person name="Deshpande N."/>
            <person name="von Doehren H."/>
            <person name="Ebbole D.J."/>
            <person name="Esquivel-Naranjo E.U."/>
            <person name="Fekete E."/>
            <person name="Flipphi M."/>
            <person name="Glaser F."/>
            <person name="Gomez-Rodriguez E.Y."/>
            <person name="Gruber S."/>
            <person name="Han C."/>
            <person name="Henrissat B."/>
            <person name="Hermosa R."/>
            <person name="Hernandez-Onate M."/>
            <person name="Karaffa L."/>
            <person name="Kosti I."/>
            <person name="Le Crom S."/>
            <person name="Lindquist E."/>
            <person name="Lucas S."/>
            <person name="Luebeck M."/>
            <person name="Luebeck P.S."/>
            <person name="Margeot A."/>
            <person name="Metz B."/>
            <person name="Misra M."/>
            <person name="Nevalainen H."/>
            <person name="Omann M."/>
            <person name="Packer N."/>
            <person name="Perrone G."/>
            <person name="Uresti-Rivera E.E."/>
            <person name="Salamov A."/>
            <person name="Schmoll M."/>
            <person name="Seiboth B."/>
            <person name="Shapiro H."/>
            <person name="Sukno S."/>
            <person name="Tamayo-Ramos J.A."/>
            <person name="Tisch D."/>
            <person name="Wiest A."/>
            <person name="Wilkinson H.H."/>
            <person name="Zhang M."/>
            <person name="Coutinho P.M."/>
            <person name="Kenerley C.M."/>
            <person name="Monte E."/>
            <person name="Baker S.E."/>
            <person name="Grigoriev I.V."/>
        </authorList>
    </citation>
    <scope>NUCLEOTIDE SEQUENCE [LARGE SCALE GENOMIC DNA]</scope>
    <source>
        <strain evidence="2">Gv29-8 / FGSC 10586</strain>
    </source>
</reference>
<dbReference type="Proteomes" id="UP000007115">
    <property type="component" value="Unassembled WGS sequence"/>
</dbReference>
<proteinExistence type="predicted"/>
<evidence type="ECO:0000313" key="2">
    <source>
        <dbReference type="Proteomes" id="UP000007115"/>
    </source>
</evidence>
<dbReference type="EMBL" id="ABDF02000083">
    <property type="protein sequence ID" value="EHK19620.1"/>
    <property type="molecule type" value="Genomic_DNA"/>
</dbReference>
<dbReference type="HOGENOM" id="CLU_1635634_0_0_1"/>
<keyword evidence="2" id="KW-1185">Reference proteome</keyword>
<dbReference type="AlphaFoldDB" id="G9N1J0"/>
<comment type="caution">
    <text evidence="1">The sequence shown here is derived from an EMBL/GenBank/DDBJ whole genome shotgun (WGS) entry which is preliminary data.</text>
</comment>